<accession>U3P456</accession>
<dbReference type="RefSeq" id="WP_021753975.1">
    <property type="nucleotide sequence ID" value="NC_022438.1"/>
</dbReference>
<sequence length="223" mass="22253">MARHLAGTGGPAHRRHGLLSLAAAGVLSLIALPIGATWAAFTDGSAATTRQSGTVDIAQDSAGSQQYSDRAQPHLIVPAKTGAAQPIASLSSKPSGSPSVATASFPVSVYLLSGYRDVALRATVYDTGSSPVFPWLLFDIQAEGKSTLPGGTPLSAEAIAALDSGAGAALPVPAAGKATTVTVKAWLAPNSPPLAFRASVAPGVAVSAETIGGKSFTVKEKLG</sequence>
<proteinExistence type="predicted"/>
<dbReference type="KEGG" id="lxy:O159_03080"/>
<dbReference type="EMBL" id="CP006734">
    <property type="protein sequence ID" value="AGW40531.1"/>
    <property type="molecule type" value="Genomic_DNA"/>
</dbReference>
<dbReference type="PATRIC" id="fig|1389489.3.peg.290"/>
<dbReference type="OrthoDB" id="10016801at2"/>
<name>U3P456_LEIXC</name>
<protein>
    <submittedName>
        <fullName evidence="1">Uncharacterized protein</fullName>
    </submittedName>
</protein>
<dbReference type="AlphaFoldDB" id="U3P456"/>
<dbReference type="STRING" id="1389489.O159_03080"/>
<evidence type="ECO:0000313" key="1">
    <source>
        <dbReference type="EMBL" id="AGW40531.1"/>
    </source>
</evidence>
<reference evidence="1 2" key="1">
    <citation type="journal article" date="2013" name="Genome Announc.">
        <title>Complete Genome Sequence of Leifsonia xyli subsp. cynodontis Strain DSM46306, a Gram-Positive Bacterial Pathogen of Grasses.</title>
        <authorList>
            <person name="Monteiro-Vitorello C.B."/>
            <person name="Zerillo M.M."/>
            <person name="Van Sluys M.A."/>
            <person name="Camargo L.E."/>
            <person name="Kitajima J.P."/>
        </authorList>
    </citation>
    <scope>NUCLEOTIDE SEQUENCE [LARGE SCALE GENOMIC DNA]</scope>
    <source>
        <strain evidence="1 2">DSM 46306</strain>
    </source>
</reference>
<gene>
    <name evidence="1" type="ORF">O159_03080</name>
</gene>
<organism evidence="1 2">
    <name type="scientific">Leifsonia xyli subsp. cynodontis DSM 46306</name>
    <dbReference type="NCBI Taxonomy" id="1389489"/>
    <lineage>
        <taxon>Bacteria</taxon>
        <taxon>Bacillati</taxon>
        <taxon>Actinomycetota</taxon>
        <taxon>Actinomycetes</taxon>
        <taxon>Micrococcales</taxon>
        <taxon>Microbacteriaceae</taxon>
        <taxon>Leifsonia</taxon>
    </lineage>
</organism>
<dbReference type="HOGENOM" id="CLU_1238909_0_0_11"/>
<dbReference type="Proteomes" id="UP000016743">
    <property type="component" value="Chromosome"/>
</dbReference>
<evidence type="ECO:0000313" key="2">
    <source>
        <dbReference type="Proteomes" id="UP000016743"/>
    </source>
</evidence>
<keyword evidence="2" id="KW-1185">Reference proteome</keyword>